<gene>
    <name evidence="1" type="ORF">AALO17_19330</name>
</gene>
<organism evidence="1 2">
    <name type="scientific">Faecalibaculum rodentium</name>
    <dbReference type="NCBI Taxonomy" id="1702221"/>
    <lineage>
        <taxon>Bacteria</taxon>
        <taxon>Bacillati</taxon>
        <taxon>Bacillota</taxon>
        <taxon>Erysipelotrichia</taxon>
        <taxon>Erysipelotrichales</taxon>
        <taxon>Erysipelotrichaceae</taxon>
        <taxon>Faecalibaculum</taxon>
    </lineage>
</organism>
<dbReference type="PANTHER" id="PTHR43235:SF1">
    <property type="entry name" value="GLUTAMINE AMIDOTRANSFERASE PB2B2.05-RELATED"/>
    <property type="match status" value="1"/>
</dbReference>
<name>A0A140DWP0_9FIRM</name>
<sequence length="247" mass="27132">MRPIIGIAANLLVDKCERVKNPVKHAVEQDYIRAVEQAGGIPVVIPVQADRQAVLDIARHLDGILLIGGSDINPVLYRHRGPHAAGQVYPLVDQFYLDLIQAADALKLPVFGICKGLQALNVAFGGTLHQDLPAHVQDRPMMQPSHRVTLKEGSLVGNAVDASVLEVNSFHHQAVKDLAPGFEAVAFGEDGVIEALERQDQDPVMVGVQWHPEILAKQRDEASRRLFEAFVRRCGNRRQDASDLSEM</sequence>
<dbReference type="PROSITE" id="PS51273">
    <property type="entry name" value="GATASE_TYPE_1"/>
    <property type="match status" value="1"/>
</dbReference>
<dbReference type="GeneID" id="78478546"/>
<evidence type="ECO:0000313" key="2">
    <source>
        <dbReference type="Proteomes" id="UP000069771"/>
    </source>
</evidence>
<dbReference type="Gene3D" id="3.40.50.880">
    <property type="match status" value="1"/>
</dbReference>
<accession>A0A140DWP0</accession>
<dbReference type="InterPro" id="IPR029062">
    <property type="entry name" value="Class_I_gatase-like"/>
</dbReference>
<dbReference type="GO" id="GO:0006598">
    <property type="term" value="P:polyamine catabolic process"/>
    <property type="evidence" value="ECO:0007669"/>
    <property type="project" value="TreeGrafter"/>
</dbReference>
<dbReference type="GO" id="GO:0005829">
    <property type="term" value="C:cytosol"/>
    <property type="evidence" value="ECO:0007669"/>
    <property type="project" value="TreeGrafter"/>
</dbReference>
<reference evidence="1 2" key="1">
    <citation type="journal article" date="2016" name="Gut Pathog.">
        <title>Whole genome sequencing of "Faecalibaculum rodentium" ALO17, isolated from C57BL/6J laboratory mouse feces.</title>
        <authorList>
            <person name="Lim S."/>
            <person name="Chang D.H."/>
            <person name="Ahn S."/>
            <person name="Kim B.C."/>
        </authorList>
    </citation>
    <scope>NUCLEOTIDE SEQUENCE [LARGE SCALE GENOMIC DNA]</scope>
    <source>
        <strain evidence="1 2">Alo17</strain>
    </source>
</reference>
<protein>
    <submittedName>
        <fullName evidence="1">Uncharacterized protein</fullName>
    </submittedName>
</protein>
<dbReference type="OrthoDB" id="9813383at2"/>
<dbReference type="CDD" id="cd01745">
    <property type="entry name" value="GATase1_2"/>
    <property type="match status" value="1"/>
</dbReference>
<keyword evidence="2" id="KW-1185">Reference proteome</keyword>
<dbReference type="STRING" id="1702221.AALO17_19330"/>
<dbReference type="KEGG" id="fro:AALO17_19330"/>
<dbReference type="RefSeq" id="WP_067558280.1">
    <property type="nucleotide sequence ID" value="NZ_CP011391.1"/>
</dbReference>
<dbReference type="SUPFAM" id="SSF52317">
    <property type="entry name" value="Class I glutamine amidotransferase-like"/>
    <property type="match status" value="1"/>
</dbReference>
<dbReference type="PATRIC" id="fig|1702221.3.peg.1884"/>
<evidence type="ECO:0000313" key="1">
    <source>
        <dbReference type="EMBL" id="AMK55067.1"/>
    </source>
</evidence>
<dbReference type="PANTHER" id="PTHR43235">
    <property type="entry name" value="GLUTAMINE AMIDOTRANSFERASE PB2B2.05-RELATED"/>
    <property type="match status" value="1"/>
</dbReference>
<dbReference type="EMBL" id="CP011391">
    <property type="protein sequence ID" value="AMK55067.1"/>
    <property type="molecule type" value="Genomic_DNA"/>
</dbReference>
<dbReference type="GO" id="GO:0033969">
    <property type="term" value="F:gamma-glutamyl-gamma-aminobutyrate hydrolase activity"/>
    <property type="evidence" value="ECO:0007669"/>
    <property type="project" value="TreeGrafter"/>
</dbReference>
<dbReference type="InterPro" id="IPR044668">
    <property type="entry name" value="PuuD-like"/>
</dbReference>
<dbReference type="Pfam" id="PF07722">
    <property type="entry name" value="Peptidase_C26"/>
    <property type="match status" value="1"/>
</dbReference>
<dbReference type="AlphaFoldDB" id="A0A140DWP0"/>
<dbReference type="Proteomes" id="UP000069771">
    <property type="component" value="Chromosome"/>
</dbReference>
<proteinExistence type="predicted"/>
<dbReference type="InterPro" id="IPR011697">
    <property type="entry name" value="Peptidase_C26"/>
</dbReference>